<evidence type="ECO:0000256" key="1">
    <source>
        <dbReference type="SAM" id="Coils"/>
    </source>
</evidence>
<evidence type="ECO:0000256" key="2">
    <source>
        <dbReference type="SAM" id="MobiDB-lite"/>
    </source>
</evidence>
<comment type="caution">
    <text evidence="5">The sequence shown here is derived from an EMBL/GenBank/DDBJ whole genome shotgun (WGS) entry which is preliminary data.</text>
</comment>
<dbReference type="SMART" id="SM00894">
    <property type="entry name" value="Excalibur"/>
    <property type="match status" value="1"/>
</dbReference>
<evidence type="ECO:0000256" key="3">
    <source>
        <dbReference type="SAM" id="Phobius"/>
    </source>
</evidence>
<dbReference type="RefSeq" id="WP_112231765.1">
    <property type="nucleotide sequence ID" value="NZ_QLZQ01000001.1"/>
</dbReference>
<dbReference type="Pfam" id="PF05901">
    <property type="entry name" value="Excalibur"/>
    <property type="match status" value="1"/>
</dbReference>
<name>A0A365KBS6_9BACL</name>
<dbReference type="Gene3D" id="1.10.287.1490">
    <property type="match status" value="1"/>
</dbReference>
<evidence type="ECO:0000259" key="4">
    <source>
        <dbReference type="SMART" id="SM00894"/>
    </source>
</evidence>
<dbReference type="AlphaFoldDB" id="A0A365KBS6"/>
<organism evidence="5 6">
    <name type="scientific">Planococcus maitriensis</name>
    <dbReference type="NCBI Taxonomy" id="221799"/>
    <lineage>
        <taxon>Bacteria</taxon>
        <taxon>Bacillati</taxon>
        <taxon>Bacillota</taxon>
        <taxon>Bacilli</taxon>
        <taxon>Bacillales</taxon>
        <taxon>Caryophanaceae</taxon>
        <taxon>Planococcus</taxon>
    </lineage>
</organism>
<feature type="coiled-coil region" evidence="1">
    <location>
        <begin position="64"/>
        <end position="186"/>
    </location>
</feature>
<feature type="transmembrane region" description="Helical" evidence="3">
    <location>
        <begin position="38"/>
        <end position="59"/>
    </location>
</feature>
<feature type="compositionally biased region" description="Basic and acidic residues" evidence="2">
    <location>
        <begin position="235"/>
        <end position="249"/>
    </location>
</feature>
<feature type="compositionally biased region" description="Polar residues" evidence="2">
    <location>
        <begin position="186"/>
        <end position="197"/>
    </location>
</feature>
<feature type="domain" description="Excalibur calcium-binding" evidence="4">
    <location>
        <begin position="213"/>
        <end position="249"/>
    </location>
</feature>
<keyword evidence="1" id="KW-0175">Coiled coil</keyword>
<evidence type="ECO:0000313" key="5">
    <source>
        <dbReference type="EMBL" id="RAZ70236.1"/>
    </source>
</evidence>
<evidence type="ECO:0000313" key="6">
    <source>
        <dbReference type="Proteomes" id="UP000251869"/>
    </source>
</evidence>
<keyword evidence="3" id="KW-0812">Transmembrane</keyword>
<accession>A0A365KBS6</accession>
<gene>
    <name evidence="5" type="ORF">DP119_06115</name>
</gene>
<dbReference type="Proteomes" id="UP000251869">
    <property type="component" value="Unassembled WGS sequence"/>
</dbReference>
<keyword evidence="6" id="KW-1185">Reference proteome</keyword>
<reference evidence="5 6" key="1">
    <citation type="submission" date="2018-06" db="EMBL/GenBank/DDBJ databases">
        <title>The draft genome sequences of strains SCU63 and S1.</title>
        <authorList>
            <person name="Gan L."/>
        </authorList>
    </citation>
    <scope>NUCLEOTIDE SEQUENCE [LARGE SCALE GENOMIC DNA]</scope>
    <source>
        <strain evidence="5 6">S1</strain>
    </source>
</reference>
<feature type="compositionally biased region" description="Low complexity" evidence="2">
    <location>
        <begin position="198"/>
        <end position="211"/>
    </location>
</feature>
<dbReference type="OrthoDB" id="565380at2"/>
<feature type="transmembrane region" description="Helical" evidence="3">
    <location>
        <begin position="6"/>
        <end position="26"/>
    </location>
</feature>
<keyword evidence="3" id="KW-0472">Membrane</keyword>
<proteinExistence type="predicted"/>
<dbReference type="EMBL" id="QLZQ01000001">
    <property type="protein sequence ID" value="RAZ70236.1"/>
    <property type="molecule type" value="Genomic_DNA"/>
</dbReference>
<protein>
    <recommendedName>
        <fullName evidence="4">Excalibur calcium-binding domain-containing protein</fullName>
    </recommendedName>
</protein>
<sequence>MQAFFILLAVAAGILFAVFGIQWLMVKSTKKAHGPQGYGRNAFIAFAVLALSILIFDFLGTRQMEAERDNLLVLNDELEFENREIAAEKNDIETKYNELQSDWNDKKNELALLSEENTTNKELIEEMTVKMAENENAADELKKQKETFNQEKEGLTENISALEKQLADAQAENDALNDTISGLTAQAEDSTPQVSNEPSTAAAAPASSTASVEYDNCTAAREDGAAPVYRGDPGYGKHLDRDGDGVGCE</sequence>
<keyword evidence="3" id="KW-1133">Transmembrane helix</keyword>
<dbReference type="InterPro" id="IPR008613">
    <property type="entry name" value="Excalibur_Ca-bd_domain"/>
</dbReference>
<feature type="region of interest" description="Disordered" evidence="2">
    <location>
        <begin position="186"/>
        <end position="249"/>
    </location>
</feature>